<feature type="compositionally biased region" description="Basic and acidic residues" evidence="1">
    <location>
        <begin position="99"/>
        <end position="110"/>
    </location>
</feature>
<feature type="region of interest" description="Disordered" evidence="1">
    <location>
        <begin position="523"/>
        <end position="544"/>
    </location>
</feature>
<organism evidence="2">
    <name type="scientific">Arundo donax</name>
    <name type="common">Giant reed</name>
    <name type="synonym">Donax arundinaceus</name>
    <dbReference type="NCBI Taxonomy" id="35708"/>
    <lineage>
        <taxon>Eukaryota</taxon>
        <taxon>Viridiplantae</taxon>
        <taxon>Streptophyta</taxon>
        <taxon>Embryophyta</taxon>
        <taxon>Tracheophyta</taxon>
        <taxon>Spermatophyta</taxon>
        <taxon>Magnoliopsida</taxon>
        <taxon>Liliopsida</taxon>
        <taxon>Poales</taxon>
        <taxon>Poaceae</taxon>
        <taxon>PACMAD clade</taxon>
        <taxon>Arundinoideae</taxon>
        <taxon>Arundineae</taxon>
        <taxon>Arundo</taxon>
    </lineage>
</organism>
<evidence type="ECO:0000313" key="2">
    <source>
        <dbReference type="EMBL" id="JAD15295.1"/>
    </source>
</evidence>
<feature type="compositionally biased region" description="Basic and acidic residues" evidence="1">
    <location>
        <begin position="243"/>
        <end position="254"/>
    </location>
</feature>
<feature type="compositionally biased region" description="Acidic residues" evidence="1">
    <location>
        <begin position="432"/>
        <end position="441"/>
    </location>
</feature>
<name>A0A0A8XRI1_ARUDO</name>
<feature type="compositionally biased region" description="Low complexity" evidence="1">
    <location>
        <begin position="199"/>
        <end position="208"/>
    </location>
</feature>
<feature type="region of interest" description="Disordered" evidence="1">
    <location>
        <begin position="58"/>
        <end position="506"/>
    </location>
</feature>
<dbReference type="EMBL" id="GBRH01282600">
    <property type="protein sequence ID" value="JAD15295.1"/>
    <property type="molecule type" value="Transcribed_RNA"/>
</dbReference>
<proteinExistence type="predicted"/>
<accession>A0A0A8XRI1</accession>
<dbReference type="PANTHER" id="PTHR33621:SF2">
    <property type="entry name" value="RIBOSOMAL L1 DOMAIN-CONTAINING PROTEIN"/>
    <property type="match status" value="1"/>
</dbReference>
<dbReference type="PANTHER" id="PTHR33621">
    <property type="entry name" value="ASPARTIC/GLUTAMIC ACID-RICH PROTEIN"/>
    <property type="match status" value="1"/>
</dbReference>
<feature type="region of interest" description="Disordered" evidence="1">
    <location>
        <begin position="581"/>
        <end position="602"/>
    </location>
</feature>
<reference evidence="2" key="2">
    <citation type="journal article" date="2015" name="Data Brief">
        <title>Shoot transcriptome of the giant reed, Arundo donax.</title>
        <authorList>
            <person name="Barrero R.A."/>
            <person name="Guerrero F.D."/>
            <person name="Moolhuijzen P."/>
            <person name="Goolsby J.A."/>
            <person name="Tidwell J."/>
            <person name="Bellgard S.E."/>
            <person name="Bellgard M.I."/>
        </authorList>
    </citation>
    <scope>NUCLEOTIDE SEQUENCE</scope>
    <source>
        <tissue evidence="2">Shoot tissue taken approximately 20 cm above the soil surface</tissue>
    </source>
</reference>
<dbReference type="AlphaFoldDB" id="A0A0A8XRI1"/>
<protein>
    <submittedName>
        <fullName evidence="2">Uncharacterized protein</fullName>
    </submittedName>
</protein>
<reference evidence="2" key="1">
    <citation type="submission" date="2014-09" db="EMBL/GenBank/DDBJ databases">
        <authorList>
            <person name="Magalhaes I.L.F."/>
            <person name="Oliveira U."/>
            <person name="Santos F.R."/>
            <person name="Vidigal T.H.D.A."/>
            <person name="Brescovit A.D."/>
            <person name="Santos A.J."/>
        </authorList>
    </citation>
    <scope>NUCLEOTIDE SEQUENCE</scope>
    <source>
        <tissue evidence="2">Shoot tissue taken approximately 20 cm above the soil surface</tissue>
    </source>
</reference>
<feature type="compositionally biased region" description="Basic and acidic residues" evidence="1">
    <location>
        <begin position="937"/>
        <end position="955"/>
    </location>
</feature>
<feature type="region of interest" description="Disordered" evidence="1">
    <location>
        <begin position="937"/>
        <end position="966"/>
    </location>
</feature>
<evidence type="ECO:0000256" key="1">
    <source>
        <dbReference type="SAM" id="MobiDB-lite"/>
    </source>
</evidence>
<sequence length="1019" mass="110204">MDFHALPRRDLQALCKRNGVRANITNAAMADALGALPTVDGIEEYVKQPIAVPEPAVEAVVEEDAQREKQGTPLPRGRRVTVKSAEPIKPDGGEEEVKEDAKPESNKEDAPAIDVGRRGAGRRARPAPVVPKLATEPAGTGVVAEEKQGRSPHARAPRVTFKSPEPIRLEEVEVEREASKDDVRALGVGRRGASRRARPAPAVATPAAESTGAVAEEEQRVPRGRRAAVKPPEPIMPEDGEEEKLKREASKDDAPALGVGRRVASRRARLAPDVAAPAGKAVAEEQQRAPILRGRRANVKAPEPIRSDDVEKEENEDLKLKEEEDAPALGGRRGASGSTRPAPVEAPATRRRAAASKTEAGDVAVEAVPIRPTRQRRQTMKASAEAEEKVPRRATRRAAARNPALQQEKGQVEPQSIVPDAEDVPAPVSEDGRDDPEDMEEDAGHQSEEQNEVADEPMQQEKEQEDPQGFVSDAEVVPPPISDEGCDDPEDVEEAADPQNVVVDEPMQEQEEVVMDEDNILTEEPLEKETPVADQECAGKSAVQEDQVDAEQCATPLPSQDDSPIFGLVSTAAGQVVDEDESAHLQEGVGSGDGPLDKGMGEEINHAGEEMEMEAIVEVPQAKEEDFTVDDEDGSETDNFIEVLHGAEKTNEIGIEDGLVSGGKRDVAVDELQPASANEPVLLDCSGEINQTREMTESSGALDEDGTETTFYAQICQAGEQNEVVIGDNVSQITVTDSELDEKAVLITDEMPKSTATIDEDVGEDNLQTDFVHVDEQKEALITDEKQQSTDAMNEDVSDDHFESDGVRANKQKEVATTDKVPKLTGTDGEVEEEKAVEIIEEMPQATGTMDKRVEEDHFGIDFVDADEVKSAVTADNVPEVVGTEAEDVWKENAFPSDLPQELNVAGDDPGDHITSALLDDVTRSLSKSIITSKPTVPRDEDISVCKNSSEKKTTEPVALQGEKGDKVAKKSSDLYQLSLGQLRAKLRKTLNAKKNKEEKRVALARLDENVCRPYANGQ</sequence>
<feature type="compositionally biased region" description="Acidic residues" evidence="1">
    <location>
        <begin position="484"/>
        <end position="496"/>
    </location>
</feature>
<feature type="compositionally biased region" description="Basic and acidic residues" evidence="1">
    <location>
        <begin position="165"/>
        <end position="184"/>
    </location>
</feature>